<reference evidence="1" key="2">
    <citation type="submission" date="2023-05" db="EMBL/GenBank/DDBJ databases">
        <authorList>
            <consortium name="Lawrence Berkeley National Laboratory"/>
            <person name="Steindorff A."/>
            <person name="Hensen N."/>
            <person name="Bonometti L."/>
            <person name="Westerberg I."/>
            <person name="Brannstrom I.O."/>
            <person name="Guillou S."/>
            <person name="Cros-Aarteil S."/>
            <person name="Calhoun S."/>
            <person name="Haridas S."/>
            <person name="Kuo A."/>
            <person name="Mondo S."/>
            <person name="Pangilinan J."/>
            <person name="Riley R."/>
            <person name="Labutti K."/>
            <person name="Andreopoulos B."/>
            <person name="Lipzen A."/>
            <person name="Chen C."/>
            <person name="Yanf M."/>
            <person name="Daum C."/>
            <person name="Ng V."/>
            <person name="Clum A."/>
            <person name="Ohm R."/>
            <person name="Martin F."/>
            <person name="Silar P."/>
            <person name="Natvig D."/>
            <person name="Lalanne C."/>
            <person name="Gautier V."/>
            <person name="Ament-Velasquez S.L."/>
            <person name="Kruys A."/>
            <person name="Hutchinson M.I."/>
            <person name="Powell A.J."/>
            <person name="Barry K."/>
            <person name="Miller A.N."/>
            <person name="Grigoriev I.V."/>
            <person name="Debuchy R."/>
            <person name="Gladieux P."/>
            <person name="Thoren M.H."/>
            <person name="Johannesson H."/>
        </authorList>
    </citation>
    <scope>NUCLEOTIDE SEQUENCE</scope>
    <source>
        <strain evidence="1">CBS 532.94</strain>
    </source>
</reference>
<evidence type="ECO:0000313" key="1">
    <source>
        <dbReference type="EMBL" id="KAK4233343.1"/>
    </source>
</evidence>
<keyword evidence="2" id="KW-1185">Reference proteome</keyword>
<reference evidence="1" key="1">
    <citation type="journal article" date="2023" name="Mol. Phylogenet. Evol.">
        <title>Genome-scale phylogeny and comparative genomics of the fungal order Sordariales.</title>
        <authorList>
            <person name="Hensen N."/>
            <person name="Bonometti L."/>
            <person name="Westerberg I."/>
            <person name="Brannstrom I.O."/>
            <person name="Guillou S."/>
            <person name="Cros-Aarteil S."/>
            <person name="Calhoun S."/>
            <person name="Haridas S."/>
            <person name="Kuo A."/>
            <person name="Mondo S."/>
            <person name="Pangilinan J."/>
            <person name="Riley R."/>
            <person name="LaButti K."/>
            <person name="Andreopoulos B."/>
            <person name="Lipzen A."/>
            <person name="Chen C."/>
            <person name="Yan M."/>
            <person name="Daum C."/>
            <person name="Ng V."/>
            <person name="Clum A."/>
            <person name="Steindorff A."/>
            <person name="Ohm R.A."/>
            <person name="Martin F."/>
            <person name="Silar P."/>
            <person name="Natvig D.O."/>
            <person name="Lalanne C."/>
            <person name="Gautier V."/>
            <person name="Ament-Velasquez S.L."/>
            <person name="Kruys A."/>
            <person name="Hutchinson M.I."/>
            <person name="Powell A.J."/>
            <person name="Barry K."/>
            <person name="Miller A.N."/>
            <person name="Grigoriev I.V."/>
            <person name="Debuchy R."/>
            <person name="Gladieux P."/>
            <person name="Hiltunen Thoren M."/>
            <person name="Johannesson H."/>
        </authorList>
    </citation>
    <scope>NUCLEOTIDE SEQUENCE</scope>
    <source>
        <strain evidence="1">CBS 532.94</strain>
    </source>
</reference>
<protein>
    <submittedName>
        <fullName evidence="1">Uncharacterized protein</fullName>
    </submittedName>
</protein>
<name>A0AAN7H6S3_9PEZI</name>
<comment type="caution">
    <text evidence="1">The sequence shown here is derived from an EMBL/GenBank/DDBJ whole genome shotgun (WGS) entry which is preliminary data.</text>
</comment>
<accession>A0AAN7H6S3</accession>
<sequence>MSSTSLAPLRGGLRWPLLVSPVSYIAALARCPTVCRGTDDCARAPPQRRRWPCPGAVQRGIWEDSEGAREHPVCAEGWALWVLGGSPDLLTKPPGVPTGWGRPLQG</sequence>
<proteinExistence type="predicted"/>
<dbReference type="AlphaFoldDB" id="A0AAN7H6S3"/>
<evidence type="ECO:0000313" key="2">
    <source>
        <dbReference type="Proteomes" id="UP001303760"/>
    </source>
</evidence>
<dbReference type="Proteomes" id="UP001303760">
    <property type="component" value="Unassembled WGS sequence"/>
</dbReference>
<organism evidence="1 2">
    <name type="scientific">Achaetomium macrosporum</name>
    <dbReference type="NCBI Taxonomy" id="79813"/>
    <lineage>
        <taxon>Eukaryota</taxon>
        <taxon>Fungi</taxon>
        <taxon>Dikarya</taxon>
        <taxon>Ascomycota</taxon>
        <taxon>Pezizomycotina</taxon>
        <taxon>Sordariomycetes</taxon>
        <taxon>Sordariomycetidae</taxon>
        <taxon>Sordariales</taxon>
        <taxon>Chaetomiaceae</taxon>
        <taxon>Achaetomium</taxon>
    </lineage>
</organism>
<gene>
    <name evidence="1" type="ORF">C8A03DRAFT_19574</name>
</gene>
<dbReference type="EMBL" id="MU860582">
    <property type="protein sequence ID" value="KAK4233343.1"/>
    <property type="molecule type" value="Genomic_DNA"/>
</dbReference>